<evidence type="ECO:0000256" key="1">
    <source>
        <dbReference type="ARBA" id="ARBA00023125"/>
    </source>
</evidence>
<keyword evidence="1 2" id="KW-0238">DNA-binding</keyword>
<dbReference type="InterPro" id="IPR050109">
    <property type="entry name" value="HTH-type_TetR-like_transc_reg"/>
</dbReference>
<proteinExistence type="predicted"/>
<accession>D9QPD9</accession>
<dbReference type="GO" id="GO:0000976">
    <property type="term" value="F:transcription cis-regulatory region binding"/>
    <property type="evidence" value="ECO:0007669"/>
    <property type="project" value="TreeGrafter"/>
</dbReference>
<gene>
    <name evidence="4" type="ordered locus">Bresu_3096</name>
</gene>
<evidence type="ECO:0000259" key="3">
    <source>
        <dbReference type="PROSITE" id="PS50977"/>
    </source>
</evidence>
<dbReference type="SUPFAM" id="SSF48498">
    <property type="entry name" value="Tetracyclin repressor-like, C-terminal domain"/>
    <property type="match status" value="1"/>
</dbReference>
<reference evidence="5" key="1">
    <citation type="journal article" date="2011" name="J. Bacteriol.">
        <title>Genome sequences of eight morphologically diverse alphaproteobacteria.</title>
        <authorList>
            <consortium name="US DOE Joint Genome Institute"/>
            <person name="Brown P.J."/>
            <person name="Kysela D.T."/>
            <person name="Buechlein A."/>
            <person name="Hemmerich C."/>
            <person name="Brun Y.V."/>
        </authorList>
    </citation>
    <scope>NUCLEOTIDE SEQUENCE [LARGE SCALE GENOMIC DNA]</scope>
    <source>
        <strain evidence="5">ATCC 15264 / DSM 4735 / LMG 14903 / NBRC 16000 / CB 81</strain>
    </source>
</reference>
<dbReference type="Pfam" id="PF17920">
    <property type="entry name" value="TetR_C_16"/>
    <property type="match status" value="1"/>
</dbReference>
<feature type="domain" description="HTH tetR-type" evidence="3">
    <location>
        <begin position="24"/>
        <end position="84"/>
    </location>
</feature>
<evidence type="ECO:0000256" key="2">
    <source>
        <dbReference type="PROSITE-ProRule" id="PRU00335"/>
    </source>
</evidence>
<name>D9QPD9_BRESC</name>
<dbReference type="HOGENOM" id="CLU_069356_10_1_5"/>
<evidence type="ECO:0000313" key="5">
    <source>
        <dbReference type="Proteomes" id="UP000002696"/>
    </source>
</evidence>
<dbReference type="PROSITE" id="PS50977">
    <property type="entry name" value="HTH_TETR_2"/>
    <property type="match status" value="1"/>
</dbReference>
<dbReference type="PANTHER" id="PTHR30055:SF235">
    <property type="entry name" value="TRANSCRIPTIONAL REGULATORY PROTEIN"/>
    <property type="match status" value="1"/>
</dbReference>
<dbReference type="BioCyc" id="BSUB633149:G1GM8-3113-MONOMER"/>
<dbReference type="Proteomes" id="UP000002696">
    <property type="component" value="Chromosome"/>
</dbReference>
<dbReference type="PANTHER" id="PTHR30055">
    <property type="entry name" value="HTH-TYPE TRANSCRIPTIONAL REGULATOR RUTR"/>
    <property type="match status" value="1"/>
</dbReference>
<dbReference type="InterPro" id="IPR036271">
    <property type="entry name" value="Tet_transcr_reg_TetR-rel_C_sf"/>
</dbReference>
<dbReference type="eggNOG" id="COG1309">
    <property type="taxonomic scope" value="Bacteria"/>
</dbReference>
<sequence>MSIQMLGLKEITLSFVACRPRNAAATREAILTAATRRFTAESYDQVGIRDVAGEVGVDPALISRYFGSKEELFRAVIDDCGSGTDITEGDRATFGERMAHEIVYGERKESKLAWLLLMLRSASSPKATEVIQRASNECFFDPFVTWMGGEDAALRVRIAAGLMMGLTVSRDLSGLNMAPDECERLKGRIARILQDLVDG</sequence>
<dbReference type="InterPro" id="IPR041678">
    <property type="entry name" value="TetR_C_16"/>
</dbReference>
<dbReference type="EMBL" id="CP002102">
    <property type="protein sequence ID" value="ADL02402.1"/>
    <property type="molecule type" value="Genomic_DNA"/>
</dbReference>
<dbReference type="InterPro" id="IPR001647">
    <property type="entry name" value="HTH_TetR"/>
</dbReference>
<dbReference type="AlphaFoldDB" id="D9QPD9"/>
<dbReference type="GO" id="GO:0003700">
    <property type="term" value="F:DNA-binding transcription factor activity"/>
    <property type="evidence" value="ECO:0007669"/>
    <property type="project" value="TreeGrafter"/>
</dbReference>
<dbReference type="STRING" id="633149.Bresu_3096"/>
<dbReference type="InParanoid" id="D9QPD9"/>
<dbReference type="KEGG" id="bsb:Bresu_3096"/>
<dbReference type="Gene3D" id="1.10.357.10">
    <property type="entry name" value="Tetracycline Repressor, domain 2"/>
    <property type="match status" value="1"/>
</dbReference>
<dbReference type="InterPro" id="IPR009057">
    <property type="entry name" value="Homeodomain-like_sf"/>
</dbReference>
<dbReference type="Pfam" id="PF00440">
    <property type="entry name" value="TetR_N"/>
    <property type="match status" value="1"/>
</dbReference>
<keyword evidence="5" id="KW-1185">Reference proteome</keyword>
<protein>
    <submittedName>
        <fullName evidence="4">Regulatory protein TetR</fullName>
    </submittedName>
</protein>
<feature type="DNA-binding region" description="H-T-H motif" evidence="2">
    <location>
        <begin position="47"/>
        <end position="66"/>
    </location>
</feature>
<dbReference type="SUPFAM" id="SSF46689">
    <property type="entry name" value="Homeodomain-like"/>
    <property type="match status" value="1"/>
</dbReference>
<organism evidence="4 5">
    <name type="scientific">Brevundimonas subvibrioides (strain ATCC 15264 / DSM 4735 / LMG 14903 / NBRC 16000 / CB 81)</name>
    <name type="common">Caulobacter subvibrioides</name>
    <dbReference type="NCBI Taxonomy" id="633149"/>
    <lineage>
        <taxon>Bacteria</taxon>
        <taxon>Pseudomonadati</taxon>
        <taxon>Pseudomonadota</taxon>
        <taxon>Alphaproteobacteria</taxon>
        <taxon>Caulobacterales</taxon>
        <taxon>Caulobacteraceae</taxon>
        <taxon>Brevundimonas</taxon>
    </lineage>
</organism>
<evidence type="ECO:0000313" key="4">
    <source>
        <dbReference type="EMBL" id="ADL02402.1"/>
    </source>
</evidence>